<proteinExistence type="predicted"/>
<reference evidence="2 3" key="1">
    <citation type="submission" date="2018-10" db="EMBL/GenBank/DDBJ databases">
        <authorList>
            <person name="Li J."/>
        </authorList>
    </citation>
    <scope>NUCLEOTIDE SEQUENCE [LARGE SCALE GENOMIC DNA]</scope>
    <source>
        <strain evidence="2 3">IF 016277</strain>
    </source>
</reference>
<evidence type="ECO:0000259" key="1">
    <source>
        <dbReference type="Pfam" id="PF04230"/>
    </source>
</evidence>
<comment type="caution">
    <text evidence="2">The sequence shown here is derived from an EMBL/GenBank/DDBJ whole genome shotgun (WGS) entry which is preliminary data.</text>
</comment>
<dbReference type="Proteomes" id="UP000272503">
    <property type="component" value="Unassembled WGS sequence"/>
</dbReference>
<keyword evidence="2" id="KW-0808">Transferase</keyword>
<dbReference type="Pfam" id="PF04230">
    <property type="entry name" value="PS_pyruv_trans"/>
    <property type="match status" value="1"/>
</dbReference>
<organism evidence="2 3">
    <name type="scientific">Mycetocola tolaasinivorans</name>
    <dbReference type="NCBI Taxonomy" id="76635"/>
    <lineage>
        <taxon>Bacteria</taxon>
        <taxon>Bacillati</taxon>
        <taxon>Actinomycetota</taxon>
        <taxon>Actinomycetes</taxon>
        <taxon>Micrococcales</taxon>
        <taxon>Microbacteriaceae</taxon>
        <taxon>Mycetocola</taxon>
    </lineage>
</organism>
<evidence type="ECO:0000313" key="3">
    <source>
        <dbReference type="Proteomes" id="UP000272503"/>
    </source>
</evidence>
<dbReference type="EMBL" id="RCUX01000002">
    <property type="protein sequence ID" value="RLP77434.1"/>
    <property type="molecule type" value="Genomic_DNA"/>
</dbReference>
<name>A0A3L7ABS3_9MICO</name>
<dbReference type="InterPro" id="IPR007345">
    <property type="entry name" value="Polysacch_pyruvyl_Trfase"/>
</dbReference>
<protein>
    <submittedName>
        <fullName evidence="2">Polysaccharide pyruvyl transferase family protein</fullName>
    </submittedName>
</protein>
<dbReference type="OrthoDB" id="9803627at2"/>
<sequence>MRRHFLDRKRKTHVDRSSYEGVELVHWNPRRRRIEIPGLRRVPVAARINNFGDLLGPLISRALAPAGRSASVGRRLVSVGSIMHFARTGDTIWGTGINDKIDAAHLAFEDLDVRAVRGPRTRERLQERGIFVPEVYGDPALLLPELMPQLREWANKKQFPETIIPNLNDFPAYKGESNVFSPVAPLKDVLKRIAQSEFVTGSSLHGIVIAESLGIPARLISSAHEPEFKYQDYFLGSGRESQDFAASIDEARAMGGHPSLAWDPAPLRDAFPSDLWN</sequence>
<dbReference type="AlphaFoldDB" id="A0A3L7ABS3"/>
<keyword evidence="3" id="KW-1185">Reference proteome</keyword>
<accession>A0A3L7ABS3</accession>
<evidence type="ECO:0000313" key="2">
    <source>
        <dbReference type="EMBL" id="RLP77434.1"/>
    </source>
</evidence>
<feature type="domain" description="Polysaccharide pyruvyl transferase" evidence="1">
    <location>
        <begin position="92"/>
        <end position="222"/>
    </location>
</feature>
<dbReference type="GO" id="GO:0016740">
    <property type="term" value="F:transferase activity"/>
    <property type="evidence" value="ECO:0007669"/>
    <property type="project" value="UniProtKB-KW"/>
</dbReference>
<gene>
    <name evidence="2" type="ORF">D9V32_03020</name>
</gene>